<keyword evidence="3 6" id="KW-0812">Transmembrane</keyword>
<dbReference type="InterPro" id="IPR027022">
    <property type="entry name" value="ABC_permease_BceB-typ"/>
</dbReference>
<name>A0ABV1IYY8_9FIRM</name>
<keyword evidence="9" id="KW-1185">Reference proteome</keyword>
<comment type="caution">
    <text evidence="8">The sequence shown here is derived from an EMBL/GenBank/DDBJ whole genome shotgun (WGS) entry which is preliminary data.</text>
</comment>
<dbReference type="Proteomes" id="UP001482154">
    <property type="component" value="Unassembled WGS sequence"/>
</dbReference>
<protein>
    <submittedName>
        <fullName evidence="8">FtsX-like permease family protein</fullName>
    </submittedName>
</protein>
<feature type="transmembrane region" description="Helical" evidence="6">
    <location>
        <begin position="108"/>
        <end position="137"/>
    </location>
</feature>
<keyword evidence="5 6" id="KW-0472">Membrane</keyword>
<reference evidence="8 9" key="1">
    <citation type="submission" date="2024-04" db="EMBL/GenBank/DDBJ databases">
        <title>Human intestinal bacterial collection.</title>
        <authorList>
            <person name="Pauvert C."/>
            <person name="Hitch T.C.A."/>
            <person name="Clavel T."/>
        </authorList>
    </citation>
    <scope>NUCLEOTIDE SEQUENCE [LARGE SCALE GENOMIC DNA]</scope>
    <source>
        <strain evidence="8 9">CLA-AA-H249</strain>
    </source>
</reference>
<accession>A0ABV1IYY8</accession>
<keyword evidence="4 6" id="KW-1133">Transmembrane helix</keyword>
<sequence>MYSKIAFSNVKKSIRDYTIYFLTLTFGICLFYMFNSVQAQQAVLKLNESQKSMMHLMSVIINWISVFVAVILGFLIIYANQFLMKRRHKEMGIYLLLGMEKRQVSKILLIETLLIGFFALIAGLIAGVFLSQGLAMLTAKMFAVQMKEFKFVFSQTAFIQTIMYFAIIFIIVMIFNGITISKYKLINLLNAAKKNQKTRLKNPVLSVILFVMSIACIGIAYHLITKNQMLGVDNDFKMSIILGVIGTFLFFFSLSGFLLELAKRNKKFYYNGLNLFVLRQINSKITTTFVSMSMLCLMLFLAISAFATGSGLASSVKTDLEDLTKFDYSFYSLSQKGYQDELQQKFVKKMNSLGLSIEEDAKETLPITVYQNGVFKQCRYKMEPLLKGREKYSDYTKDYVKNLYEVPLTFVKLSEYNKLRKAIGEKELTLKTDEYILNCNYANLIPTMEKTAKDKQKITLDGKTYKIKYELQKDTFMVAPVKTDMGTVVLNDNIIQTLKIDNSTLYLNINWKGNAKKVSERYNNHLKELIRTGKMQNSPYSMAISKEEVYEQSTGLSTIMTYIAIYIGLVFLITCAAVLALQQLSENADNIEKYQLLRKIGTSQKMVNRAIKAQIILYFCLPLSLALVHSYVGIKTASILISTLGQINISEAVVQSLIIVIAIYVGYMIATYIGSKNMLQEKR</sequence>
<feature type="transmembrane region" description="Helical" evidence="6">
    <location>
        <begin position="204"/>
        <end position="224"/>
    </location>
</feature>
<feature type="transmembrane region" description="Helical" evidence="6">
    <location>
        <begin position="615"/>
        <end position="632"/>
    </location>
</feature>
<evidence type="ECO:0000313" key="8">
    <source>
        <dbReference type="EMBL" id="MEQ2711726.1"/>
    </source>
</evidence>
<dbReference type="PANTHER" id="PTHR46795:SF3">
    <property type="entry name" value="ABC TRANSPORTER PERMEASE"/>
    <property type="match status" value="1"/>
</dbReference>
<dbReference type="PANTHER" id="PTHR46795">
    <property type="entry name" value="ABC TRANSPORTER PERMEASE-RELATED-RELATED"/>
    <property type="match status" value="1"/>
</dbReference>
<feature type="transmembrane region" description="Helical" evidence="6">
    <location>
        <begin position="289"/>
        <end position="307"/>
    </location>
</feature>
<gene>
    <name evidence="8" type="ORF">AAAU51_11160</name>
</gene>
<dbReference type="Pfam" id="PF02687">
    <property type="entry name" value="FtsX"/>
    <property type="match status" value="1"/>
</dbReference>
<dbReference type="InterPro" id="IPR052536">
    <property type="entry name" value="ABC-4_Integral_Memb_Prot"/>
</dbReference>
<proteinExistence type="inferred from homology"/>
<evidence type="ECO:0000256" key="4">
    <source>
        <dbReference type="ARBA" id="ARBA00022989"/>
    </source>
</evidence>
<feature type="transmembrane region" description="Helical" evidence="6">
    <location>
        <begin position="157"/>
        <end position="183"/>
    </location>
</feature>
<dbReference type="EMBL" id="JBBNIN010000018">
    <property type="protein sequence ID" value="MEQ2711726.1"/>
    <property type="molecule type" value="Genomic_DNA"/>
</dbReference>
<evidence type="ECO:0000256" key="2">
    <source>
        <dbReference type="ARBA" id="ARBA00022475"/>
    </source>
</evidence>
<comment type="similarity">
    <text evidence="6">Belongs to the ABC-4 integral membrane protein family.</text>
</comment>
<feature type="transmembrane region" description="Helical" evidence="6">
    <location>
        <begin position="652"/>
        <end position="673"/>
    </location>
</feature>
<evidence type="ECO:0000256" key="3">
    <source>
        <dbReference type="ARBA" id="ARBA00022692"/>
    </source>
</evidence>
<evidence type="ECO:0000256" key="1">
    <source>
        <dbReference type="ARBA" id="ARBA00004651"/>
    </source>
</evidence>
<feature type="transmembrane region" description="Helical" evidence="6">
    <location>
        <begin position="559"/>
        <end position="581"/>
    </location>
</feature>
<evidence type="ECO:0000256" key="6">
    <source>
        <dbReference type="PIRNR" id="PIRNR018968"/>
    </source>
</evidence>
<dbReference type="InterPro" id="IPR003838">
    <property type="entry name" value="ABC3_permease_C"/>
</dbReference>
<evidence type="ECO:0000256" key="5">
    <source>
        <dbReference type="ARBA" id="ARBA00023136"/>
    </source>
</evidence>
<dbReference type="PIRSF" id="PIRSF018968">
    <property type="entry name" value="ABC_permease_BceB"/>
    <property type="match status" value="1"/>
</dbReference>
<dbReference type="RefSeq" id="WP_349111215.1">
    <property type="nucleotide sequence ID" value="NZ_JBBNIN010000018.1"/>
</dbReference>
<comment type="subcellular location">
    <subcellularLocation>
        <location evidence="1 6">Cell membrane</location>
        <topology evidence="1 6">Multi-pass membrane protein</topology>
    </subcellularLocation>
</comment>
<evidence type="ECO:0000313" key="9">
    <source>
        <dbReference type="Proteomes" id="UP001482154"/>
    </source>
</evidence>
<feature type="domain" description="ABC3 transporter permease C-terminal" evidence="7">
    <location>
        <begin position="64"/>
        <end position="180"/>
    </location>
</feature>
<organism evidence="8 9">
    <name type="scientific">Anaerostipes amylophilus</name>
    <dbReference type="NCBI Taxonomy" id="2981779"/>
    <lineage>
        <taxon>Bacteria</taxon>
        <taxon>Bacillati</taxon>
        <taxon>Bacillota</taxon>
        <taxon>Clostridia</taxon>
        <taxon>Lachnospirales</taxon>
        <taxon>Lachnospiraceae</taxon>
        <taxon>Anaerostipes</taxon>
    </lineage>
</organism>
<feature type="transmembrane region" description="Helical" evidence="6">
    <location>
        <begin position="236"/>
        <end position="259"/>
    </location>
</feature>
<keyword evidence="2 6" id="KW-1003">Cell membrane</keyword>
<evidence type="ECO:0000259" key="7">
    <source>
        <dbReference type="Pfam" id="PF02687"/>
    </source>
</evidence>
<keyword evidence="6" id="KW-0813">Transport</keyword>
<feature type="transmembrane region" description="Helical" evidence="6">
    <location>
        <begin position="17"/>
        <end position="34"/>
    </location>
</feature>
<feature type="transmembrane region" description="Helical" evidence="6">
    <location>
        <begin position="54"/>
        <end position="79"/>
    </location>
</feature>